<dbReference type="Proteomes" id="UP001057877">
    <property type="component" value="Chromosome"/>
</dbReference>
<gene>
    <name evidence="1" type="ORF">L1F29_05385</name>
</gene>
<reference evidence="1" key="1">
    <citation type="submission" date="2022-01" db="EMBL/GenBank/DDBJ databases">
        <title>Paenibacillus spongiae sp. nov., isolated from marine sponge.</title>
        <authorList>
            <person name="Li Z."/>
            <person name="Zhang M."/>
        </authorList>
    </citation>
    <scope>NUCLEOTIDE SEQUENCE</scope>
    <source>
        <strain evidence="1">PHS-Z3</strain>
    </source>
</reference>
<proteinExistence type="predicted"/>
<sequence>MLEDASPIRRQLLGDISSNCLKYYVPEDSMVPLKSLWLGEGPGQDVYSN</sequence>
<dbReference type="EMBL" id="CP091430">
    <property type="protein sequence ID" value="UVI31277.1"/>
    <property type="molecule type" value="Genomic_DNA"/>
</dbReference>
<name>A0ABY5SBH8_9BACL</name>
<accession>A0ABY5SBH8</accession>
<dbReference type="RefSeq" id="WP_258387341.1">
    <property type="nucleotide sequence ID" value="NZ_CP091430.1"/>
</dbReference>
<organism evidence="1 2">
    <name type="scientific">Paenibacillus spongiae</name>
    <dbReference type="NCBI Taxonomy" id="2909671"/>
    <lineage>
        <taxon>Bacteria</taxon>
        <taxon>Bacillati</taxon>
        <taxon>Bacillota</taxon>
        <taxon>Bacilli</taxon>
        <taxon>Bacillales</taxon>
        <taxon>Paenibacillaceae</taxon>
        <taxon>Paenibacillus</taxon>
    </lineage>
</organism>
<protein>
    <submittedName>
        <fullName evidence="1">Uncharacterized protein</fullName>
    </submittedName>
</protein>
<evidence type="ECO:0000313" key="2">
    <source>
        <dbReference type="Proteomes" id="UP001057877"/>
    </source>
</evidence>
<evidence type="ECO:0000313" key="1">
    <source>
        <dbReference type="EMBL" id="UVI31277.1"/>
    </source>
</evidence>
<keyword evidence="2" id="KW-1185">Reference proteome</keyword>